<dbReference type="GO" id="GO:0008682">
    <property type="term" value="F:3-demethoxyubiquinol 3-hydroxylase activity"/>
    <property type="evidence" value="ECO:0007669"/>
    <property type="project" value="UniProtKB-EC"/>
</dbReference>
<dbReference type="PANTHER" id="PTHR11237">
    <property type="entry name" value="COENZYME Q10 BIOSYNTHESIS PROTEIN 7"/>
    <property type="match status" value="1"/>
</dbReference>
<comment type="pathway">
    <text evidence="1 8">Cofactor biosynthesis; ubiquinone biosynthesis.</text>
</comment>
<dbReference type="EC" id="1.14.99.60" evidence="8"/>
<dbReference type="GO" id="GO:0005634">
    <property type="term" value="C:nucleus"/>
    <property type="evidence" value="ECO:0007669"/>
    <property type="project" value="TreeGrafter"/>
</dbReference>
<dbReference type="InterPro" id="IPR011566">
    <property type="entry name" value="Ubq_synth_Coq7"/>
</dbReference>
<comment type="cofactor">
    <cofactor evidence="8">
        <name>Fe cation</name>
        <dbReference type="ChEBI" id="CHEBI:24875"/>
    </cofactor>
    <text evidence="8">Binds 2 iron ions per subunit.</text>
</comment>
<comment type="caution">
    <text evidence="9">The sequence shown here is derived from an EMBL/GenBank/DDBJ whole genome shotgun (WGS) entry which is preliminary data.</text>
</comment>
<evidence type="ECO:0000313" key="10">
    <source>
        <dbReference type="Proteomes" id="UP000792457"/>
    </source>
</evidence>
<dbReference type="GO" id="GO:0008340">
    <property type="term" value="P:determination of adult lifespan"/>
    <property type="evidence" value="ECO:0007669"/>
    <property type="project" value="TreeGrafter"/>
</dbReference>
<dbReference type="GO" id="GO:0016709">
    <property type="term" value="F:oxidoreductase activity, acting on paired donors, with incorporation or reduction of molecular oxygen, NAD(P)H as one donor, and incorporation of one atom of oxygen"/>
    <property type="evidence" value="ECO:0007669"/>
    <property type="project" value="UniProtKB-UniRule"/>
</dbReference>
<keyword evidence="3 8" id="KW-0479">Metal-binding</keyword>
<dbReference type="GO" id="GO:0010468">
    <property type="term" value="P:regulation of gene expression"/>
    <property type="evidence" value="ECO:0007669"/>
    <property type="project" value="TreeGrafter"/>
</dbReference>
<feature type="binding site" evidence="8">
    <location>
        <position position="210"/>
    </location>
    <ligand>
        <name>Fe cation</name>
        <dbReference type="ChEBI" id="CHEBI:24875"/>
        <label>2</label>
    </ligand>
</feature>
<keyword evidence="2 8" id="KW-0831">Ubiquinone biosynthesis</keyword>
<keyword evidence="6 8" id="KW-0503">Monooxygenase</keyword>
<evidence type="ECO:0000256" key="3">
    <source>
        <dbReference type="ARBA" id="ARBA00022723"/>
    </source>
</evidence>
<dbReference type="CDD" id="cd01042">
    <property type="entry name" value="DMQH"/>
    <property type="match status" value="1"/>
</dbReference>
<dbReference type="HAMAP" id="MF_01658">
    <property type="entry name" value="COQ7"/>
    <property type="match status" value="1"/>
</dbReference>
<dbReference type="Proteomes" id="UP000792457">
    <property type="component" value="Unassembled WGS sequence"/>
</dbReference>
<dbReference type="OrthoDB" id="275371at2759"/>
<feature type="binding site" evidence="8">
    <location>
        <position position="213"/>
    </location>
    <ligand>
        <name>Fe cation</name>
        <dbReference type="ChEBI" id="CHEBI:24875"/>
        <label>2</label>
    </ligand>
</feature>
<dbReference type="InterPro" id="IPR009078">
    <property type="entry name" value="Ferritin-like_SF"/>
</dbReference>
<dbReference type="GO" id="GO:0046872">
    <property type="term" value="F:metal ion binding"/>
    <property type="evidence" value="ECO:0007669"/>
    <property type="project" value="UniProtKB-KW"/>
</dbReference>
<keyword evidence="4 8" id="KW-0560">Oxidoreductase</keyword>
<dbReference type="GO" id="GO:2000377">
    <property type="term" value="P:regulation of reactive oxygen species metabolic process"/>
    <property type="evidence" value="ECO:0007669"/>
    <property type="project" value="TreeGrafter"/>
</dbReference>
<evidence type="ECO:0000256" key="2">
    <source>
        <dbReference type="ARBA" id="ARBA00022688"/>
    </source>
</evidence>
<comment type="similarity">
    <text evidence="8">Belongs to the COQ7 family.</text>
</comment>
<name>A0A8K0KRT4_LADFU</name>
<dbReference type="GO" id="GO:0031314">
    <property type="term" value="C:extrinsic component of mitochondrial inner membrane"/>
    <property type="evidence" value="ECO:0007669"/>
    <property type="project" value="UniProtKB-UniRule"/>
</dbReference>
<feature type="binding site" evidence="8">
    <location>
        <position position="93"/>
    </location>
    <ligand>
        <name>Fe cation</name>
        <dbReference type="ChEBI" id="CHEBI:24875"/>
        <label>1</label>
    </ligand>
</feature>
<organism evidence="9 10">
    <name type="scientific">Ladona fulva</name>
    <name type="common">Scarce chaser dragonfly</name>
    <name type="synonym">Libellula fulva</name>
    <dbReference type="NCBI Taxonomy" id="123851"/>
    <lineage>
        <taxon>Eukaryota</taxon>
        <taxon>Metazoa</taxon>
        <taxon>Ecdysozoa</taxon>
        <taxon>Arthropoda</taxon>
        <taxon>Hexapoda</taxon>
        <taxon>Insecta</taxon>
        <taxon>Pterygota</taxon>
        <taxon>Palaeoptera</taxon>
        <taxon>Odonata</taxon>
        <taxon>Epiprocta</taxon>
        <taxon>Anisoptera</taxon>
        <taxon>Libelluloidea</taxon>
        <taxon>Libellulidae</taxon>
        <taxon>Ladona</taxon>
    </lineage>
</organism>
<keyword evidence="10" id="KW-1185">Reference proteome</keyword>
<accession>A0A8K0KRT4</accession>
<evidence type="ECO:0000313" key="9">
    <source>
        <dbReference type="EMBL" id="KAG8240339.1"/>
    </source>
</evidence>
<comment type="subunit">
    <text evidence="8">Component of a multi-subunit COQ enzyme complex.</text>
</comment>
<comment type="subcellular location">
    <subcellularLocation>
        <location evidence="8">Mitochondrion inner membrane</location>
        <topology evidence="8">Peripheral membrane protein</topology>
        <orientation evidence="8">Matrix side</orientation>
    </subcellularLocation>
</comment>
<feature type="binding site" evidence="8">
    <location>
        <position position="210"/>
    </location>
    <ligand>
        <name>Fe cation</name>
        <dbReference type="ChEBI" id="CHEBI:24875"/>
        <label>1</label>
    </ligand>
</feature>
<keyword evidence="8" id="KW-0496">Mitochondrion</keyword>
<dbReference type="PANTHER" id="PTHR11237:SF4">
    <property type="entry name" value="5-DEMETHOXYUBIQUINONE HYDROXYLASE, MITOCHONDRIAL"/>
    <property type="match status" value="1"/>
</dbReference>
<protein>
    <recommendedName>
        <fullName evidence="8">5-demethoxyubiquinone hydroxylase, mitochondrial</fullName>
        <shortName evidence="8">DMQ hydroxylase</shortName>
        <ecNumber evidence="8">1.14.99.60</ecNumber>
    </recommendedName>
    <alternativeName>
        <fullName evidence="8">Ubiquinone biosynthesis monooxygenase COQ7</fullName>
    </alternativeName>
</protein>
<comment type="function">
    <text evidence="8">Catalyzes the hydroxylation of 2-polyprenyl-3-methyl-6-methoxy-1,4-benzoquinol (DMQH2) during ubiquinone biosynthesis. Has also a structural role in the COQ enzyme complex, stabilizing other COQ polypeptides. Involved in lifespan determination in a ubiquinone-independent manner.</text>
</comment>
<feature type="binding site" evidence="8">
    <location>
        <position position="123"/>
    </location>
    <ligand>
        <name>Fe cation</name>
        <dbReference type="ChEBI" id="CHEBI:24875"/>
        <label>1</label>
    </ligand>
</feature>
<evidence type="ECO:0000256" key="7">
    <source>
        <dbReference type="ARBA" id="ARBA00023136"/>
    </source>
</evidence>
<reference evidence="9" key="1">
    <citation type="submission" date="2013-04" db="EMBL/GenBank/DDBJ databases">
        <authorList>
            <person name="Qu J."/>
            <person name="Murali S.C."/>
            <person name="Bandaranaike D."/>
            <person name="Bellair M."/>
            <person name="Blankenburg K."/>
            <person name="Chao H."/>
            <person name="Dinh H."/>
            <person name="Doddapaneni H."/>
            <person name="Downs B."/>
            <person name="Dugan-Rocha S."/>
            <person name="Elkadiri S."/>
            <person name="Gnanaolivu R.D."/>
            <person name="Hernandez B."/>
            <person name="Javaid M."/>
            <person name="Jayaseelan J.C."/>
            <person name="Lee S."/>
            <person name="Li M."/>
            <person name="Ming W."/>
            <person name="Munidasa M."/>
            <person name="Muniz J."/>
            <person name="Nguyen L."/>
            <person name="Ongeri F."/>
            <person name="Osuji N."/>
            <person name="Pu L.-L."/>
            <person name="Puazo M."/>
            <person name="Qu C."/>
            <person name="Quiroz J."/>
            <person name="Raj R."/>
            <person name="Weissenberger G."/>
            <person name="Xin Y."/>
            <person name="Zou X."/>
            <person name="Han Y."/>
            <person name="Richards S."/>
            <person name="Worley K."/>
            <person name="Muzny D."/>
            <person name="Gibbs R."/>
        </authorList>
    </citation>
    <scope>NUCLEOTIDE SEQUENCE</scope>
    <source>
        <strain evidence="9">Sampled in the wild</strain>
    </source>
</reference>
<sequence length="249" mass="27303">MTSSSRYRVSVYHLPDQVEKLGCCLPALGNMLVIRGSRALNCSLLVNGGKLPVLPSSNLATRLKSTNKEEQDVTSKRAPKEIEEMIRVNHAGELGADRIYAGQMAVLGKTSSGPLIQHMWDQEKAHRATFERIIHERRVRPTVMVPIWNVAGFVLGAGTALLGPKAAMACTVAVETVIVEHYNDQLRKLAAEPNPDTALMEVISKFRDEEQEHHDTGLEEGAEQAPLYDVLTDVIKLGCKVAISISKVV</sequence>
<keyword evidence="5 8" id="KW-0408">Iron</keyword>
<feature type="binding site" evidence="8">
    <location>
        <position position="123"/>
    </location>
    <ligand>
        <name>Fe cation</name>
        <dbReference type="ChEBI" id="CHEBI:24875"/>
        <label>2</label>
    </ligand>
</feature>
<feature type="binding site" evidence="8">
    <location>
        <position position="175"/>
    </location>
    <ligand>
        <name>Fe cation</name>
        <dbReference type="ChEBI" id="CHEBI:24875"/>
        <label>2</label>
    </ligand>
</feature>
<keyword evidence="7 8" id="KW-0472">Membrane</keyword>
<evidence type="ECO:0000256" key="4">
    <source>
        <dbReference type="ARBA" id="ARBA00023002"/>
    </source>
</evidence>
<gene>
    <name evidence="8" type="primary">coq7</name>
    <name evidence="9" type="ORF">J437_LFUL000814</name>
</gene>
<dbReference type="EMBL" id="KZ312450">
    <property type="protein sequence ID" value="KAG8240339.1"/>
    <property type="molecule type" value="Genomic_DNA"/>
</dbReference>
<comment type="catalytic activity">
    <reaction evidence="8">
        <text>a 5-methoxy-2-methyl-3-(all-trans-polyprenyl)benzene-1,4-diol + AH2 + O2 = a 3-demethylubiquinol + A + H2O</text>
        <dbReference type="Rhea" id="RHEA:50908"/>
        <dbReference type="Rhea" id="RHEA-COMP:10859"/>
        <dbReference type="Rhea" id="RHEA-COMP:10914"/>
        <dbReference type="ChEBI" id="CHEBI:13193"/>
        <dbReference type="ChEBI" id="CHEBI:15377"/>
        <dbReference type="ChEBI" id="CHEBI:15379"/>
        <dbReference type="ChEBI" id="CHEBI:17499"/>
        <dbReference type="ChEBI" id="CHEBI:84167"/>
        <dbReference type="ChEBI" id="CHEBI:84422"/>
        <dbReference type="EC" id="1.14.99.60"/>
    </reaction>
</comment>
<dbReference type="GO" id="GO:0006744">
    <property type="term" value="P:ubiquinone biosynthetic process"/>
    <property type="evidence" value="ECO:0007669"/>
    <property type="project" value="UniProtKB-UniRule"/>
</dbReference>
<dbReference type="AlphaFoldDB" id="A0A8K0KRT4"/>
<dbReference type="Pfam" id="PF03232">
    <property type="entry name" value="COQ7"/>
    <property type="match status" value="1"/>
</dbReference>
<evidence type="ECO:0000256" key="8">
    <source>
        <dbReference type="HAMAP-Rule" id="MF_03194"/>
    </source>
</evidence>
<evidence type="ECO:0000256" key="1">
    <source>
        <dbReference type="ARBA" id="ARBA00004749"/>
    </source>
</evidence>
<evidence type="ECO:0000256" key="6">
    <source>
        <dbReference type="ARBA" id="ARBA00023033"/>
    </source>
</evidence>
<evidence type="ECO:0000256" key="5">
    <source>
        <dbReference type="ARBA" id="ARBA00023004"/>
    </source>
</evidence>
<proteinExistence type="inferred from homology"/>
<dbReference type="SUPFAM" id="SSF47240">
    <property type="entry name" value="Ferritin-like"/>
    <property type="match status" value="1"/>
</dbReference>
<reference evidence="9" key="2">
    <citation type="submission" date="2017-10" db="EMBL/GenBank/DDBJ databases">
        <title>Ladona fulva Genome sequencing and assembly.</title>
        <authorList>
            <person name="Murali S."/>
            <person name="Richards S."/>
            <person name="Bandaranaike D."/>
            <person name="Bellair M."/>
            <person name="Blankenburg K."/>
            <person name="Chao H."/>
            <person name="Dinh H."/>
            <person name="Doddapaneni H."/>
            <person name="Dugan-Rocha S."/>
            <person name="Elkadiri S."/>
            <person name="Gnanaolivu R."/>
            <person name="Hernandez B."/>
            <person name="Skinner E."/>
            <person name="Javaid M."/>
            <person name="Lee S."/>
            <person name="Li M."/>
            <person name="Ming W."/>
            <person name="Munidasa M."/>
            <person name="Muniz J."/>
            <person name="Nguyen L."/>
            <person name="Hughes D."/>
            <person name="Osuji N."/>
            <person name="Pu L.-L."/>
            <person name="Puazo M."/>
            <person name="Qu C."/>
            <person name="Quiroz J."/>
            <person name="Raj R."/>
            <person name="Weissenberger G."/>
            <person name="Xin Y."/>
            <person name="Zou X."/>
            <person name="Han Y."/>
            <person name="Worley K."/>
            <person name="Muzny D."/>
            <person name="Gibbs R."/>
        </authorList>
    </citation>
    <scope>NUCLEOTIDE SEQUENCE</scope>
    <source>
        <strain evidence="9">Sampled in the wild</strain>
    </source>
</reference>
<feature type="binding site" evidence="8">
    <location>
        <position position="126"/>
    </location>
    <ligand>
        <name>Fe cation</name>
        <dbReference type="ChEBI" id="CHEBI:24875"/>
        <label>1</label>
    </ligand>
</feature>
<keyword evidence="8" id="KW-0999">Mitochondrion inner membrane</keyword>
<dbReference type="UniPathway" id="UPA00232"/>